<evidence type="ECO:0000256" key="1">
    <source>
        <dbReference type="ARBA" id="ARBA00004496"/>
    </source>
</evidence>
<dbReference type="InterPro" id="IPR042227">
    <property type="entry name" value="KBRS"/>
</dbReference>
<feature type="region of interest" description="Disordered" evidence="6">
    <location>
        <begin position="1"/>
        <end position="134"/>
    </location>
</feature>
<reference evidence="7" key="1">
    <citation type="submission" date="2025-08" db="UniProtKB">
        <authorList>
            <consortium name="Ensembl"/>
        </authorList>
    </citation>
    <scope>IDENTIFICATION</scope>
</reference>
<keyword evidence="8" id="KW-1185">Reference proteome</keyword>
<evidence type="ECO:0000256" key="4">
    <source>
        <dbReference type="ARBA" id="ARBA00022741"/>
    </source>
</evidence>
<dbReference type="Proteomes" id="UP000694428">
    <property type="component" value="Unplaced"/>
</dbReference>
<feature type="region of interest" description="Disordered" evidence="6">
    <location>
        <begin position="354"/>
        <end position="376"/>
    </location>
</feature>
<proteinExistence type="inferred from homology"/>
<dbReference type="GO" id="GO:0032484">
    <property type="term" value="P:Ral protein signal transduction"/>
    <property type="evidence" value="ECO:0007669"/>
    <property type="project" value="TreeGrafter"/>
</dbReference>
<dbReference type="InterPro" id="IPR001806">
    <property type="entry name" value="Small_GTPase"/>
</dbReference>
<dbReference type="SMART" id="SM00175">
    <property type="entry name" value="RAB"/>
    <property type="match status" value="1"/>
</dbReference>
<organism evidence="7 8">
    <name type="scientific">Pavo cristatus</name>
    <name type="common">Indian peafowl</name>
    <name type="synonym">Blue peafowl</name>
    <dbReference type="NCBI Taxonomy" id="9049"/>
    <lineage>
        <taxon>Eukaryota</taxon>
        <taxon>Metazoa</taxon>
        <taxon>Chordata</taxon>
        <taxon>Craniata</taxon>
        <taxon>Vertebrata</taxon>
        <taxon>Euteleostomi</taxon>
        <taxon>Archelosauria</taxon>
        <taxon>Archosauria</taxon>
        <taxon>Dinosauria</taxon>
        <taxon>Saurischia</taxon>
        <taxon>Theropoda</taxon>
        <taxon>Coelurosauria</taxon>
        <taxon>Aves</taxon>
        <taxon>Neognathae</taxon>
        <taxon>Galloanserae</taxon>
        <taxon>Galliformes</taxon>
        <taxon>Phasianidae</taxon>
        <taxon>Phasianinae</taxon>
        <taxon>Pavo</taxon>
    </lineage>
</organism>
<feature type="compositionally biased region" description="Low complexity" evidence="6">
    <location>
        <begin position="19"/>
        <end position="56"/>
    </location>
</feature>
<evidence type="ECO:0000256" key="3">
    <source>
        <dbReference type="ARBA" id="ARBA00022490"/>
    </source>
</evidence>
<evidence type="ECO:0000313" key="7">
    <source>
        <dbReference type="Ensembl" id="ENSPSTP00000016756.1"/>
    </source>
</evidence>
<evidence type="ECO:0000256" key="6">
    <source>
        <dbReference type="SAM" id="MobiDB-lite"/>
    </source>
</evidence>
<feature type="compositionally biased region" description="Pro residues" evidence="6">
    <location>
        <begin position="1"/>
        <end position="18"/>
    </location>
</feature>
<dbReference type="InterPro" id="IPR027417">
    <property type="entry name" value="P-loop_NTPase"/>
</dbReference>
<dbReference type="GO" id="GO:0005525">
    <property type="term" value="F:GTP binding"/>
    <property type="evidence" value="ECO:0007669"/>
    <property type="project" value="UniProtKB-KW"/>
</dbReference>
<dbReference type="PANTHER" id="PTHR46152:SF2">
    <property type="entry name" value="NF-KAPPA-B INHIBITOR-INTERACTING RAS-LIKE PROTEIN 2"/>
    <property type="match status" value="1"/>
</dbReference>
<dbReference type="Ensembl" id="ENSPSTT00000017562.1">
    <property type="protein sequence ID" value="ENSPSTP00000016756.1"/>
    <property type="gene ID" value="ENSPSTG00000011932.1"/>
</dbReference>
<feature type="region of interest" description="Disordered" evidence="6">
    <location>
        <begin position="169"/>
        <end position="194"/>
    </location>
</feature>
<dbReference type="SUPFAM" id="SSF52540">
    <property type="entry name" value="P-loop containing nucleoside triphosphate hydrolases"/>
    <property type="match status" value="1"/>
</dbReference>
<dbReference type="PROSITE" id="PS51419">
    <property type="entry name" value="RAB"/>
    <property type="match status" value="1"/>
</dbReference>
<dbReference type="GO" id="GO:0005737">
    <property type="term" value="C:cytoplasm"/>
    <property type="evidence" value="ECO:0007669"/>
    <property type="project" value="UniProtKB-SubCell"/>
</dbReference>
<keyword evidence="3" id="KW-0963">Cytoplasm</keyword>
<protein>
    <submittedName>
        <fullName evidence="7">NFKB inhibitor interacting Ras like 2</fullName>
    </submittedName>
</protein>
<keyword evidence="5" id="KW-0342">GTP-binding</keyword>
<dbReference type="AlphaFoldDB" id="A0A8C9FLC2"/>
<feature type="compositionally biased region" description="Pro residues" evidence="6">
    <location>
        <begin position="124"/>
        <end position="134"/>
    </location>
</feature>
<evidence type="ECO:0000256" key="5">
    <source>
        <dbReference type="ARBA" id="ARBA00023134"/>
    </source>
</evidence>
<comment type="similarity">
    <text evidence="2">Belongs to the small GTPase superfamily. Ras family. KappaB-Ras subfamily.</text>
</comment>
<comment type="subcellular location">
    <subcellularLocation>
        <location evidence="1">Cytoplasm</location>
    </subcellularLocation>
</comment>
<name>A0A8C9FLC2_PAVCR</name>
<dbReference type="PANTHER" id="PTHR46152">
    <property type="entry name" value="NF-KAPPA-B INHIBITOR-INTERACTING RAS-LIKE PROTEIN"/>
    <property type="match status" value="1"/>
</dbReference>
<evidence type="ECO:0000313" key="8">
    <source>
        <dbReference type="Proteomes" id="UP000694428"/>
    </source>
</evidence>
<accession>A0A8C9FLC2</accession>
<evidence type="ECO:0000256" key="2">
    <source>
        <dbReference type="ARBA" id="ARBA00008094"/>
    </source>
</evidence>
<dbReference type="GO" id="GO:0003924">
    <property type="term" value="F:GTPase activity"/>
    <property type="evidence" value="ECO:0007669"/>
    <property type="project" value="InterPro"/>
</dbReference>
<dbReference type="Pfam" id="PF00071">
    <property type="entry name" value="Ras"/>
    <property type="match status" value="1"/>
</dbReference>
<dbReference type="Gene3D" id="3.40.50.300">
    <property type="entry name" value="P-loop containing nucleotide triphosphate hydrolases"/>
    <property type="match status" value="1"/>
</dbReference>
<feature type="compositionally biased region" description="Basic residues" evidence="6">
    <location>
        <begin position="63"/>
        <end position="78"/>
    </location>
</feature>
<dbReference type="SMART" id="SM00173">
    <property type="entry name" value="RAS"/>
    <property type="match status" value="1"/>
</dbReference>
<sequence length="376" mass="39746">MKAPQPPLLPPRPAPGPGRPRYLRASSSLSGSPGPSGAAMITSHSAAAAILPPGRVGAERGGARGRRKGRGFPGRRRGLPGTGRGGAGPSAEGRPRSAAGGRCGAAPLPPPRRWGPRCCGAPGGPDPRPLTEPRAVPRPVPPRRCSLGGSPACGSGAALRRHGEELQGGGVRAGRGGQNRHPGAAAVRQPRGRCVPGVGAGLRGSGAPRHPSARPAGSEMIETQEDIYVGSIETDRGVREQVRFYDTRGLRDGLELPKHCFSCTDGYVLVYSTDSKESFKRVELLKKEIDKCKDKKEVTIVVLGNKCDLQEQRRVDHDAAQHWAKGEKVKLWEVSVADRRTLIEPFIYLASKMTQPQSKSAFPLSRKNKGSGSVDG</sequence>
<keyword evidence="4" id="KW-0547">Nucleotide-binding</keyword>
<reference evidence="7" key="2">
    <citation type="submission" date="2025-09" db="UniProtKB">
        <authorList>
            <consortium name="Ensembl"/>
        </authorList>
    </citation>
    <scope>IDENTIFICATION</scope>
</reference>
<dbReference type="GO" id="GO:0043124">
    <property type="term" value="P:negative regulation of canonical NF-kappaB signal transduction"/>
    <property type="evidence" value="ECO:0007669"/>
    <property type="project" value="InterPro"/>
</dbReference>
<dbReference type="GO" id="GO:0032794">
    <property type="term" value="F:GTPase activating protein binding"/>
    <property type="evidence" value="ECO:0007669"/>
    <property type="project" value="TreeGrafter"/>
</dbReference>